<dbReference type="AlphaFoldDB" id="A0AAW2UYN0"/>
<organism evidence="1">
    <name type="scientific">Sesamum latifolium</name>
    <dbReference type="NCBI Taxonomy" id="2727402"/>
    <lineage>
        <taxon>Eukaryota</taxon>
        <taxon>Viridiplantae</taxon>
        <taxon>Streptophyta</taxon>
        <taxon>Embryophyta</taxon>
        <taxon>Tracheophyta</taxon>
        <taxon>Spermatophyta</taxon>
        <taxon>Magnoliopsida</taxon>
        <taxon>eudicotyledons</taxon>
        <taxon>Gunneridae</taxon>
        <taxon>Pentapetalae</taxon>
        <taxon>asterids</taxon>
        <taxon>lamiids</taxon>
        <taxon>Lamiales</taxon>
        <taxon>Pedaliaceae</taxon>
        <taxon>Sesamum</taxon>
    </lineage>
</organism>
<protein>
    <submittedName>
        <fullName evidence="1">Uncharacterized protein</fullName>
    </submittedName>
</protein>
<evidence type="ECO:0000313" key="1">
    <source>
        <dbReference type="EMBL" id="KAL0420296.1"/>
    </source>
</evidence>
<dbReference type="EMBL" id="JACGWN010000011">
    <property type="protein sequence ID" value="KAL0420296.1"/>
    <property type="molecule type" value="Genomic_DNA"/>
</dbReference>
<reference evidence="1" key="2">
    <citation type="journal article" date="2024" name="Plant">
        <title>Genomic evolution and insights into agronomic trait innovations of Sesamum species.</title>
        <authorList>
            <person name="Miao H."/>
            <person name="Wang L."/>
            <person name="Qu L."/>
            <person name="Liu H."/>
            <person name="Sun Y."/>
            <person name="Le M."/>
            <person name="Wang Q."/>
            <person name="Wei S."/>
            <person name="Zheng Y."/>
            <person name="Lin W."/>
            <person name="Duan Y."/>
            <person name="Cao H."/>
            <person name="Xiong S."/>
            <person name="Wang X."/>
            <person name="Wei L."/>
            <person name="Li C."/>
            <person name="Ma Q."/>
            <person name="Ju M."/>
            <person name="Zhao R."/>
            <person name="Li G."/>
            <person name="Mu C."/>
            <person name="Tian Q."/>
            <person name="Mei H."/>
            <person name="Zhang T."/>
            <person name="Gao T."/>
            <person name="Zhang H."/>
        </authorList>
    </citation>
    <scope>NUCLEOTIDE SEQUENCE</scope>
    <source>
        <strain evidence="1">KEN1</strain>
    </source>
</reference>
<comment type="caution">
    <text evidence="1">The sequence shown here is derived from an EMBL/GenBank/DDBJ whole genome shotgun (WGS) entry which is preliminary data.</text>
</comment>
<accession>A0AAW2UYN0</accession>
<proteinExistence type="predicted"/>
<reference evidence="1" key="1">
    <citation type="submission" date="2020-06" db="EMBL/GenBank/DDBJ databases">
        <authorList>
            <person name="Li T."/>
            <person name="Hu X."/>
            <person name="Zhang T."/>
            <person name="Song X."/>
            <person name="Zhang H."/>
            <person name="Dai N."/>
            <person name="Sheng W."/>
            <person name="Hou X."/>
            <person name="Wei L."/>
        </authorList>
    </citation>
    <scope>NUCLEOTIDE SEQUENCE</scope>
    <source>
        <strain evidence="1">KEN1</strain>
        <tissue evidence="1">Leaf</tissue>
    </source>
</reference>
<name>A0AAW2UYN0_9LAMI</name>
<gene>
    <name evidence="1" type="ORF">Slati_3052500</name>
</gene>
<sequence length="51" mass="5557">MAAYLMQNLKLMEESTFCRTRDAINSYSNESAASDCRLRGAATALQPGSLV</sequence>